<dbReference type="Gene3D" id="3.90.180.10">
    <property type="entry name" value="Medium-chain alcohol dehydrogenases, catalytic domain"/>
    <property type="match status" value="1"/>
</dbReference>
<evidence type="ECO:0008006" key="3">
    <source>
        <dbReference type="Google" id="ProtNLM"/>
    </source>
</evidence>
<organism evidence="1 2">
    <name type="scientific">Aspergillus caelatus</name>
    <dbReference type="NCBI Taxonomy" id="61420"/>
    <lineage>
        <taxon>Eukaryota</taxon>
        <taxon>Fungi</taxon>
        <taxon>Dikarya</taxon>
        <taxon>Ascomycota</taxon>
        <taxon>Pezizomycotina</taxon>
        <taxon>Eurotiomycetes</taxon>
        <taxon>Eurotiomycetidae</taxon>
        <taxon>Eurotiales</taxon>
        <taxon>Aspergillaceae</taxon>
        <taxon>Aspergillus</taxon>
        <taxon>Aspergillus subgen. Circumdati</taxon>
    </lineage>
</organism>
<dbReference type="Gene3D" id="3.40.50.720">
    <property type="entry name" value="NAD(P)-binding Rossmann-like Domain"/>
    <property type="match status" value="1"/>
</dbReference>
<protein>
    <recommendedName>
        <fullName evidence="3">Alcohol dehydrogenase-like C-terminal domain-containing protein</fullName>
    </recommendedName>
</protein>
<dbReference type="InterPro" id="IPR052711">
    <property type="entry name" value="Zinc_ADH-like"/>
</dbReference>
<reference evidence="1 2" key="1">
    <citation type="submission" date="2019-04" db="EMBL/GenBank/DDBJ databases">
        <title>Friends and foes A comparative genomics studyof 23 Aspergillus species from section Flavi.</title>
        <authorList>
            <consortium name="DOE Joint Genome Institute"/>
            <person name="Kjaerbolling I."/>
            <person name="Vesth T."/>
            <person name="Frisvad J.C."/>
            <person name="Nybo J.L."/>
            <person name="Theobald S."/>
            <person name="Kildgaard S."/>
            <person name="Isbrandt T."/>
            <person name="Kuo A."/>
            <person name="Sato A."/>
            <person name="Lyhne E.K."/>
            <person name="Kogle M.E."/>
            <person name="Wiebenga A."/>
            <person name="Kun R.S."/>
            <person name="Lubbers R.J."/>
            <person name="Makela M.R."/>
            <person name="Barry K."/>
            <person name="Chovatia M."/>
            <person name="Clum A."/>
            <person name="Daum C."/>
            <person name="Haridas S."/>
            <person name="He G."/>
            <person name="LaButti K."/>
            <person name="Lipzen A."/>
            <person name="Mondo S."/>
            <person name="Riley R."/>
            <person name="Salamov A."/>
            <person name="Simmons B.A."/>
            <person name="Magnuson J.K."/>
            <person name="Henrissat B."/>
            <person name="Mortensen U.H."/>
            <person name="Larsen T.O."/>
            <person name="Devries R.P."/>
            <person name="Grigoriev I.V."/>
            <person name="Machida M."/>
            <person name="Baker S.E."/>
            <person name="Andersen M.R."/>
        </authorList>
    </citation>
    <scope>NUCLEOTIDE SEQUENCE [LARGE SCALE GENOMIC DNA]</scope>
    <source>
        <strain evidence="1 2">CBS 763.97</strain>
    </source>
</reference>
<dbReference type="OrthoDB" id="9930022at2759"/>
<dbReference type="EMBL" id="ML737818">
    <property type="protein sequence ID" value="KAE8359563.1"/>
    <property type="molecule type" value="Genomic_DNA"/>
</dbReference>
<evidence type="ECO:0000313" key="2">
    <source>
        <dbReference type="Proteomes" id="UP000326268"/>
    </source>
</evidence>
<dbReference type="Pfam" id="PF13602">
    <property type="entry name" value="ADH_zinc_N_2"/>
    <property type="match status" value="1"/>
</dbReference>
<accession>A0A5N6ZQS7</accession>
<dbReference type="PANTHER" id="PTHR45033:SF2">
    <property type="entry name" value="ZINC-TYPE ALCOHOL DEHYDROGENASE-LIKE PROTEIN C1773.06C"/>
    <property type="match status" value="1"/>
</dbReference>
<proteinExistence type="predicted"/>
<dbReference type="GeneID" id="43657854"/>
<evidence type="ECO:0000313" key="1">
    <source>
        <dbReference type="EMBL" id="KAE8359563.1"/>
    </source>
</evidence>
<dbReference type="RefSeq" id="XP_031922644.1">
    <property type="nucleotide sequence ID" value="XM_032073408.1"/>
</dbReference>
<keyword evidence="2" id="KW-1185">Reference proteome</keyword>
<dbReference type="AlphaFoldDB" id="A0A5N6ZQS7"/>
<gene>
    <name evidence="1" type="ORF">BDV27DRAFT_162514</name>
</gene>
<dbReference type="Proteomes" id="UP000326268">
    <property type="component" value="Unassembled WGS sequence"/>
</dbReference>
<dbReference type="PANTHER" id="PTHR45033">
    <property type="match status" value="1"/>
</dbReference>
<name>A0A5N6ZQS7_9EURO</name>
<sequence length="100" mass="10991">MKESLKAIKIDGVISMVGFVASSSALDQPSLVDTLLNVCTVRGIGVGSRQQFEETNRAVEANKIHPVVDNRISKFGEVREAYQYLSDQKHVGKVCIEIQV</sequence>